<dbReference type="SUPFAM" id="SSF52799">
    <property type="entry name" value="(Phosphotyrosine protein) phosphatases II"/>
    <property type="match status" value="1"/>
</dbReference>
<organism evidence="2 3">
    <name type="scientific">Methylocystis rosea</name>
    <dbReference type="NCBI Taxonomy" id="173366"/>
    <lineage>
        <taxon>Bacteria</taxon>
        <taxon>Pseudomonadati</taxon>
        <taxon>Pseudomonadota</taxon>
        <taxon>Alphaproteobacteria</taxon>
        <taxon>Hyphomicrobiales</taxon>
        <taxon>Methylocystaceae</taxon>
        <taxon>Methylocystis</taxon>
    </lineage>
</organism>
<gene>
    <name evidence="2" type="ORF">EHO51_01185</name>
</gene>
<dbReference type="AlphaFoldDB" id="A0A3G8M1B5"/>
<accession>A0A3G8M1B5</accession>
<dbReference type="RefSeq" id="WP_124737352.1">
    <property type="nucleotide sequence ID" value="NZ_CP034086.1"/>
</dbReference>
<dbReference type="PROSITE" id="PS50056">
    <property type="entry name" value="TYR_PHOSPHATASE_2"/>
    <property type="match status" value="1"/>
</dbReference>
<dbReference type="Gene3D" id="3.90.190.10">
    <property type="entry name" value="Protein tyrosine phosphatase superfamily"/>
    <property type="match status" value="1"/>
</dbReference>
<dbReference type="InterPro" id="IPR000387">
    <property type="entry name" value="Tyr_Pase_dom"/>
</dbReference>
<sequence length="174" mass="18822">MPNGRLYVCSLTKVVDTVRDSGARSLVTILTAGASLVRPCEISRERHLRIAVSDIDAPRGGHILPGEEHINRLLAFLEEWDRSAPLVIHCYAGVSRSPAAAFVAACALAPRRSEMEIARELRRVSPTATPNRRMVALADERLGRNGRMSAAIAAIGRGTDCYEGAPFALEFADA</sequence>
<reference evidence="2 3" key="1">
    <citation type="submission" date="2018-11" db="EMBL/GenBank/DDBJ databases">
        <title>Genome squencing of methanotrophic bacteria isolated from alkaline groundwater in Korea.</title>
        <authorList>
            <person name="Nguyen L.N."/>
        </authorList>
    </citation>
    <scope>NUCLEOTIDE SEQUENCE [LARGE SCALE GENOMIC DNA]</scope>
    <source>
        <strain evidence="2 3">GW6</strain>
    </source>
</reference>
<feature type="domain" description="Tyrosine specific protein phosphatases" evidence="1">
    <location>
        <begin position="67"/>
        <end position="97"/>
    </location>
</feature>
<dbReference type="InterPro" id="IPR029021">
    <property type="entry name" value="Prot-tyrosine_phosphatase-like"/>
</dbReference>
<name>A0A3G8M1B5_9HYPH</name>
<dbReference type="EMBL" id="CP034086">
    <property type="protein sequence ID" value="AZG75467.1"/>
    <property type="molecule type" value="Genomic_DNA"/>
</dbReference>
<evidence type="ECO:0000259" key="1">
    <source>
        <dbReference type="PROSITE" id="PS50056"/>
    </source>
</evidence>
<evidence type="ECO:0000313" key="2">
    <source>
        <dbReference type="EMBL" id="AZG75467.1"/>
    </source>
</evidence>
<protein>
    <submittedName>
        <fullName evidence="2">Protein tyrosine phosphatase</fullName>
    </submittedName>
</protein>
<evidence type="ECO:0000313" key="3">
    <source>
        <dbReference type="Proteomes" id="UP000273982"/>
    </source>
</evidence>
<dbReference type="Proteomes" id="UP000273982">
    <property type="component" value="Chromosome"/>
</dbReference>
<proteinExistence type="predicted"/>
<dbReference type="KEGG" id="mros:EHO51_01185"/>